<reference evidence="35" key="5">
    <citation type="submission" date="2025-09" db="UniProtKB">
        <authorList>
            <consortium name="Ensembl"/>
        </authorList>
    </citation>
    <scope>IDENTIFICATION</scope>
</reference>
<dbReference type="InterPro" id="IPR015943">
    <property type="entry name" value="WD40/YVTN_repeat-like_dom_sf"/>
</dbReference>
<comment type="similarity">
    <text evidence="2">Belongs to the plexin family.</text>
</comment>
<dbReference type="EC" id="2.7.10.1" evidence="3"/>
<dbReference type="GO" id="GO:0005886">
    <property type="term" value="C:plasma membrane"/>
    <property type="evidence" value="ECO:0007669"/>
    <property type="project" value="TreeGrafter"/>
</dbReference>
<dbReference type="InterPro" id="IPR014756">
    <property type="entry name" value="Ig_E-set"/>
</dbReference>
<dbReference type="PROSITE" id="PS00109">
    <property type="entry name" value="PROTEIN_KINASE_TYR"/>
    <property type="match status" value="1"/>
</dbReference>
<evidence type="ECO:0000256" key="24">
    <source>
        <dbReference type="ARBA" id="ARBA00051243"/>
    </source>
</evidence>
<dbReference type="CDD" id="cd00603">
    <property type="entry name" value="IPT_PCSR"/>
    <property type="match status" value="1"/>
</dbReference>
<keyword evidence="13" id="KW-0832">Ubl conjugation</keyword>
<dbReference type="InterPro" id="IPR020635">
    <property type="entry name" value="Tyr_kinase_cat_dom"/>
</dbReference>
<evidence type="ECO:0000256" key="12">
    <source>
        <dbReference type="ARBA" id="ARBA00022840"/>
    </source>
</evidence>
<sequence length="1334" mass="148531">MKALAVLGPGLLVHLLTLVQKSGGECKEALVKSAMNVNMKYQLPNFTAETPIQNVVVHQHYIYLGAVNYIYVLNDTDLQQVAEYRTGPVLEHPECLPCQDCSHKANASGGVWADNVNMALLVDTYYDDQLISCGSVRRGTCRRHVLRSDAADIRSEVHCMFSPQADEEPGRCPDCVVSALGTKVLLSEKDRFINFFVGNTISSAHLPGRALHSISVRRLKETQDGFKFLTDQSYIDVLPEFRDSYPIKYVHAFESNHFIYFLTVQRETLDAQTFHTRIVRFCSVDSGLHSYVEMPLECILTEKRRRRSARSEVFNILQAAYVGKPGTHLANQIGVNLDDDILYAVFAQSKPDSAEPMNRSAVCAFPIKLVNEFFNKIVNKNNVRCLQHFYGPNHEPCFNRTLLRIPSGCEVRSDEYRTEFTTALQRVDLFMGQFNRVLLTSVSTFIAGDLTIANLGTSEGRFMQVVVFRSGSSTPHVNFRLDSHPVSPEMIVQHPLNQNGYTLVVTGKTITKIPLNGLGCEHFQSCSQCLSAPPFVQCGWCHNKCVRSEECPSGVWTQDVCHPTIYEVFPTTAPLEGGTTLTICGWDFGFRRNNKFDLKKTRILLGNESCTLTLSESTANTLKCTVGPAMSEHLNLSIIISSGRGTAQYTAFSYVDPIITSVSPSYGPKTGGTLLTLTGKYLNSGNSRHISIGGKTCSLKSVSESVLECYTPAQTTTTEFPIKLKIDLANRETNSFNYREDPIVDEIHPTKSFISGGSTITGVGKNLNSVSGLRMVISVREAGRNFTVACQHRSNSEIICCTTPSLQQLNLQLPLTTKAFFMLDGIHSKYFDLIYVHDPVFKLFEKPVMISIGNENVLEIKGNDIDPEAVKGEVLKVGNKSCENVHSHSEAVLCTVPSDLLKLNSELNIEWKQAVSSTVLGKVIVQPDQNFTGLIVGVISISVLLSLLFGLFLWLKRRKQIKDQFANSSQNGSCRQVQCPLMDLSPILPGGDSDISSPLLQNTVRIDLSALNPELVQAVQHVVIGPSRLIVHFNEVIGRGHFGCVYHGTLLDNDDKKIHCAVKSLNRITDIGEVSQFLTEGIIMKDFSHPNVLSLLGICLRSEGSPLVVLPYMKHGDLRNFIRNETHNPTVKDLIGFGLQVAKGMKYLASKKFVHRDLAARNCMLDENFTVKVADFGLARDVYDKEYYSVHNKTGAKLPVKWMALESLQTQKFTTKSDVWSFGVLLWELMTRGAPPYPDVNTFDITVYLLQGRRLLQPEYCPDHLYEVMLKCWHPKAEQRPSFAELVSRISAIFSAFIGEHYVHVNATYVNVKCVAPYPCLLSSQDHVDGEGDT</sequence>
<dbReference type="Gene3D" id="2.130.10.10">
    <property type="entry name" value="YVTN repeat-like/Quinoprotein amine dehydrogenase"/>
    <property type="match status" value="1"/>
</dbReference>
<reference evidence="35 36" key="1">
    <citation type="journal article" date="2015" name="Annu Rev Anim Biosci">
        <title>The Genome 10K Project: a way forward.</title>
        <authorList>
            <person name="Koepfli K.P."/>
            <person name="Paten B."/>
            <person name="O'Brien S.J."/>
            <person name="Koepfli K.P."/>
            <person name="Paten B."/>
            <person name="Antunes A."/>
            <person name="Belov K."/>
            <person name="Bustamante C."/>
            <person name="Castoe T.A."/>
            <person name="Clawson H."/>
            <person name="Crawford A.J."/>
            <person name="Diekhans M."/>
            <person name="Distel D."/>
            <person name="Durbin R."/>
            <person name="Earl D."/>
            <person name="Fujita M.K."/>
            <person name="Gamble T."/>
            <person name="Georges A."/>
            <person name="Gemmell N."/>
            <person name="Gilbert M.T."/>
            <person name="Graves J.M."/>
            <person name="Green R.E."/>
            <person name="Hickey G."/>
            <person name="Jarvis E.D."/>
            <person name="Johnson W."/>
            <person name="Komissarov A."/>
            <person name="Korf I."/>
            <person name="Kuhn R."/>
            <person name="Larkin D.M."/>
            <person name="Lewin H."/>
            <person name="Lopez J.V."/>
            <person name="Ma J."/>
            <person name="Marques-Bonet T."/>
            <person name="Miller W."/>
            <person name="Murphy R."/>
            <person name="Pevzner P."/>
            <person name="Shapiro B."/>
            <person name="Steiner C."/>
            <person name="Tamazian G."/>
            <person name="Venkatesh B."/>
            <person name="Wang J."/>
            <person name="Wayne R."/>
            <person name="Wiley E."/>
            <person name="Yang H."/>
            <person name="Zhang G."/>
            <person name="Haussler D."/>
            <person name="Ryder O."/>
            <person name="O'Brien S.J."/>
        </authorList>
    </citation>
    <scope>NUCLEOTIDE SEQUENCE</scope>
</reference>
<evidence type="ECO:0000256" key="25">
    <source>
        <dbReference type="PIRSR" id="PIRSR000617-1"/>
    </source>
</evidence>
<comment type="caution">
    <text evidence="29">Lacks conserved residue(s) required for the propagation of feature annotation.</text>
</comment>
<dbReference type="GO" id="GO:0017154">
    <property type="term" value="F:semaphorin receptor activity"/>
    <property type="evidence" value="ECO:0007669"/>
    <property type="project" value="InterPro"/>
</dbReference>
<dbReference type="Pfam" id="PF01833">
    <property type="entry name" value="TIG"/>
    <property type="match status" value="3"/>
</dbReference>
<organism evidence="35 36">
    <name type="scientific">Rhinolophus ferrumequinum</name>
    <name type="common">Greater horseshoe bat</name>
    <dbReference type="NCBI Taxonomy" id="59479"/>
    <lineage>
        <taxon>Eukaryota</taxon>
        <taxon>Metazoa</taxon>
        <taxon>Chordata</taxon>
        <taxon>Craniata</taxon>
        <taxon>Vertebrata</taxon>
        <taxon>Euteleostomi</taxon>
        <taxon>Mammalia</taxon>
        <taxon>Eutheria</taxon>
        <taxon>Laurasiatheria</taxon>
        <taxon>Chiroptera</taxon>
        <taxon>Yinpterochiroptera</taxon>
        <taxon>Rhinolophoidea</taxon>
        <taxon>Rhinolophidae</taxon>
        <taxon>Rhinolophinae</taxon>
        <taxon>Rhinolophus</taxon>
    </lineage>
</organism>
<dbReference type="GO" id="GO:0030334">
    <property type="term" value="P:regulation of cell migration"/>
    <property type="evidence" value="ECO:0007669"/>
    <property type="project" value="TreeGrafter"/>
</dbReference>
<evidence type="ECO:0000256" key="32">
    <source>
        <dbReference type="SAM" id="SignalP"/>
    </source>
</evidence>
<evidence type="ECO:0000256" key="2">
    <source>
        <dbReference type="ARBA" id="ARBA00010297"/>
    </source>
</evidence>
<evidence type="ECO:0000256" key="18">
    <source>
        <dbReference type="ARBA" id="ARBA00023170"/>
    </source>
</evidence>
<dbReference type="Proteomes" id="UP000472240">
    <property type="component" value="Chromosome 26"/>
</dbReference>
<keyword evidence="11" id="KW-0418">Kinase</keyword>
<dbReference type="SUPFAM" id="SSF56112">
    <property type="entry name" value="Protein kinase-like (PK-like)"/>
    <property type="match status" value="1"/>
</dbReference>
<evidence type="ECO:0000313" key="36">
    <source>
        <dbReference type="Proteomes" id="UP000472240"/>
    </source>
</evidence>
<reference evidence="36" key="3">
    <citation type="submission" date="2018-12" db="EMBL/GenBank/DDBJ databases">
        <title>G10K-VGP greater horseshoe bat female genome, primary haplotype.</title>
        <authorList>
            <person name="Teeling E."/>
            <person name="Myers G."/>
            <person name="Vernes S."/>
            <person name="Pippel M."/>
            <person name="Winkler S."/>
            <person name="Fedrigo O."/>
            <person name="Rhie A."/>
            <person name="Koren S."/>
            <person name="Phillippy A."/>
            <person name="Lewin H."/>
            <person name="Damas J."/>
            <person name="Howe K."/>
            <person name="Mountcastle J."/>
            <person name="Jarvis E.D."/>
        </authorList>
    </citation>
    <scope>NUCLEOTIDE SEQUENCE [LARGE SCALE GENOMIC DNA]</scope>
</reference>
<gene>
    <name evidence="35" type="primary">MET</name>
</gene>
<evidence type="ECO:0000256" key="29">
    <source>
        <dbReference type="PROSITE-ProRule" id="PRU00352"/>
    </source>
</evidence>
<evidence type="ECO:0000256" key="23">
    <source>
        <dbReference type="ARBA" id="ARBA00033136"/>
    </source>
</evidence>
<dbReference type="GO" id="GO:0002116">
    <property type="term" value="C:semaphorin receptor complex"/>
    <property type="evidence" value="ECO:0007669"/>
    <property type="project" value="TreeGrafter"/>
</dbReference>
<dbReference type="SUPFAM" id="SSF101912">
    <property type="entry name" value="Sema domain"/>
    <property type="match status" value="1"/>
</dbReference>
<feature type="domain" description="Sema" evidence="34">
    <location>
        <begin position="27"/>
        <end position="515"/>
    </location>
</feature>
<evidence type="ECO:0000256" key="30">
    <source>
        <dbReference type="PROSITE-ProRule" id="PRU10141"/>
    </source>
</evidence>
<dbReference type="GO" id="GO:0004714">
    <property type="term" value="F:transmembrane receptor protein tyrosine kinase activity"/>
    <property type="evidence" value="ECO:0007669"/>
    <property type="project" value="UniProtKB-EC"/>
</dbReference>
<feature type="binding site" evidence="26 30">
    <location>
        <position position="1063"/>
    </location>
    <ligand>
        <name>ATP</name>
        <dbReference type="ChEBI" id="CHEBI:30616"/>
    </ligand>
</feature>
<dbReference type="FunFam" id="2.60.40.10:FF:000213">
    <property type="entry name" value="Hepatocyte growth factor receptor"/>
    <property type="match status" value="1"/>
</dbReference>
<dbReference type="SMART" id="SM00429">
    <property type="entry name" value="IPT"/>
    <property type="match status" value="4"/>
</dbReference>
<keyword evidence="14 31" id="KW-1133">Transmembrane helix</keyword>
<dbReference type="SUPFAM" id="SSF103575">
    <property type="entry name" value="Plexin repeat"/>
    <property type="match status" value="1"/>
</dbReference>
<dbReference type="InterPro" id="IPR000719">
    <property type="entry name" value="Prot_kinase_dom"/>
</dbReference>
<dbReference type="InterPro" id="IPR031148">
    <property type="entry name" value="Plexin"/>
</dbReference>
<dbReference type="Ensembl" id="ENSRFET00010031340.1">
    <property type="protein sequence ID" value="ENSRFEP00010028866.1"/>
    <property type="gene ID" value="ENSRFEG00010019152.1"/>
</dbReference>
<evidence type="ECO:0000256" key="31">
    <source>
        <dbReference type="SAM" id="Phobius"/>
    </source>
</evidence>
<dbReference type="InterPro" id="IPR016244">
    <property type="entry name" value="Tyr_kinase_HGF/MSP_rcpt"/>
</dbReference>
<evidence type="ECO:0000256" key="19">
    <source>
        <dbReference type="ARBA" id="ARBA00023180"/>
    </source>
</evidence>
<evidence type="ECO:0000256" key="11">
    <source>
        <dbReference type="ARBA" id="ARBA00022777"/>
    </source>
</evidence>
<dbReference type="CDD" id="cd05058">
    <property type="entry name" value="PTKc_Met_Ron"/>
    <property type="match status" value="1"/>
</dbReference>
<feature type="transmembrane region" description="Helical" evidence="31">
    <location>
        <begin position="931"/>
        <end position="955"/>
    </location>
</feature>
<feature type="disulfide bond" evidence="27">
    <location>
        <begin position="298"/>
        <end position="363"/>
    </location>
</feature>
<dbReference type="SUPFAM" id="SSF81296">
    <property type="entry name" value="E set domains"/>
    <property type="match status" value="3"/>
</dbReference>
<dbReference type="Pfam" id="PF01437">
    <property type="entry name" value="PSI"/>
    <property type="match status" value="1"/>
</dbReference>
<keyword evidence="5" id="KW-0597">Phosphoprotein</keyword>
<feature type="binding site" evidence="26">
    <location>
        <position position="1161"/>
    </location>
    <ligand>
        <name>ATP</name>
        <dbReference type="ChEBI" id="CHEBI:30616"/>
    </ligand>
</feature>
<evidence type="ECO:0000256" key="16">
    <source>
        <dbReference type="ARBA" id="ARBA00023137"/>
    </source>
</evidence>
<feature type="disulfide bond" evidence="27">
    <location>
        <begin position="172"/>
        <end position="175"/>
    </location>
</feature>
<proteinExistence type="inferred from homology"/>
<dbReference type="InterPro" id="IPR017441">
    <property type="entry name" value="Protein_kinase_ATP_BS"/>
</dbReference>
<keyword evidence="19" id="KW-0325">Glycoprotein</keyword>
<feature type="disulfide bond" evidence="27">
    <location>
        <begin position="133"/>
        <end position="141"/>
    </location>
</feature>
<evidence type="ECO:0000256" key="20">
    <source>
        <dbReference type="ARBA" id="ARBA00030820"/>
    </source>
</evidence>
<keyword evidence="16" id="KW-0829">Tyrosine-protein kinase</keyword>
<feature type="disulfide bond" evidence="27">
    <location>
        <begin position="98"/>
        <end position="101"/>
    </location>
</feature>
<evidence type="ECO:0000256" key="22">
    <source>
        <dbReference type="ARBA" id="ARBA00033117"/>
    </source>
</evidence>
<evidence type="ECO:0000256" key="10">
    <source>
        <dbReference type="ARBA" id="ARBA00022741"/>
    </source>
</evidence>
<dbReference type="InterPro" id="IPR001627">
    <property type="entry name" value="Semap_dom"/>
</dbReference>
<feature type="binding site" evidence="26">
    <location>
        <begin position="1037"/>
        <end position="1045"/>
    </location>
    <ligand>
        <name>ATP</name>
        <dbReference type="ChEBI" id="CHEBI:30616"/>
    </ligand>
</feature>
<dbReference type="PROSITE" id="PS51004">
    <property type="entry name" value="SEMA"/>
    <property type="match status" value="1"/>
</dbReference>
<keyword evidence="8 32" id="KW-0732">Signal</keyword>
<evidence type="ECO:0000256" key="1">
    <source>
        <dbReference type="ARBA" id="ARBA00004479"/>
    </source>
</evidence>
<evidence type="ECO:0000256" key="15">
    <source>
        <dbReference type="ARBA" id="ARBA00023136"/>
    </source>
</evidence>
<feature type="modified residue" description="Phosphotyrosine; by autocatalysis" evidence="28">
    <location>
        <position position="1309"/>
    </location>
</feature>
<dbReference type="GO" id="GO:0010468">
    <property type="term" value="P:regulation of gene expression"/>
    <property type="evidence" value="ECO:0007669"/>
    <property type="project" value="UniProtKB-ARBA"/>
</dbReference>
<keyword evidence="18" id="KW-0675">Receptor</keyword>
<evidence type="ECO:0000256" key="21">
    <source>
        <dbReference type="ARBA" id="ARBA00033031"/>
    </source>
</evidence>
<evidence type="ECO:0000256" key="6">
    <source>
        <dbReference type="ARBA" id="ARBA00022679"/>
    </source>
</evidence>
<dbReference type="GO" id="GO:0005524">
    <property type="term" value="F:ATP binding"/>
    <property type="evidence" value="ECO:0007669"/>
    <property type="project" value="UniProtKB-UniRule"/>
</dbReference>
<feature type="binding site" evidence="26">
    <location>
        <begin position="1110"/>
        <end position="1113"/>
    </location>
    <ligand>
        <name>ATP</name>
        <dbReference type="ChEBI" id="CHEBI:30616"/>
    </ligand>
</feature>
<dbReference type="InterPro" id="IPR002909">
    <property type="entry name" value="IPT_dom"/>
</dbReference>
<keyword evidence="7 31" id="KW-0812">Transmembrane</keyword>
<comment type="catalytic activity">
    <reaction evidence="24">
        <text>L-tyrosyl-[protein] + ATP = O-phospho-L-tyrosyl-[protein] + ADP + H(+)</text>
        <dbReference type="Rhea" id="RHEA:10596"/>
        <dbReference type="Rhea" id="RHEA-COMP:10136"/>
        <dbReference type="Rhea" id="RHEA-COMP:20101"/>
        <dbReference type="ChEBI" id="CHEBI:15378"/>
        <dbReference type="ChEBI" id="CHEBI:30616"/>
        <dbReference type="ChEBI" id="CHEBI:46858"/>
        <dbReference type="ChEBI" id="CHEBI:61978"/>
        <dbReference type="ChEBI" id="CHEBI:456216"/>
        <dbReference type="EC" id="2.7.10.1"/>
    </reaction>
</comment>
<evidence type="ECO:0000256" key="7">
    <source>
        <dbReference type="ARBA" id="ARBA00022692"/>
    </source>
</evidence>
<feature type="domain" description="Protein kinase" evidence="33">
    <location>
        <begin position="1031"/>
        <end position="1298"/>
    </location>
</feature>
<dbReference type="InterPro" id="IPR002165">
    <property type="entry name" value="Plexin_repeat"/>
</dbReference>
<reference evidence="35 36" key="2">
    <citation type="journal article" date="2018" name="Annu Rev Anim Biosci">
        <title>Bat Biology, Genomes, and the Bat1K Project: To Generate Chromosome-Level Genomes for All Living Bat Species.</title>
        <authorList>
            <person name="Teeling E.C."/>
            <person name="Vernes S.C."/>
            <person name="Davalos L.M."/>
            <person name="Ray D.A."/>
            <person name="Gilbert M.T.P."/>
            <person name="Myers E."/>
        </authorList>
    </citation>
    <scope>NUCLEOTIDE SEQUENCE</scope>
</reference>
<keyword evidence="6" id="KW-0808">Transferase</keyword>
<dbReference type="PANTHER" id="PTHR22625:SF61">
    <property type="entry name" value="HEPATOCYTE GROWTH FACTOR RECEPTOR"/>
    <property type="match status" value="1"/>
</dbReference>
<dbReference type="SMART" id="SM00423">
    <property type="entry name" value="PSI"/>
    <property type="match status" value="1"/>
</dbReference>
<dbReference type="SMART" id="SM00219">
    <property type="entry name" value="TyrKc"/>
    <property type="match status" value="1"/>
</dbReference>
<feature type="disulfide bond" evidence="27">
    <location>
        <begin position="529"/>
        <end position="545"/>
    </location>
</feature>
<name>A0A671G1Q8_RHIFE</name>
<evidence type="ECO:0000259" key="34">
    <source>
        <dbReference type="PROSITE" id="PS51004"/>
    </source>
</evidence>
<dbReference type="InterPro" id="IPR011009">
    <property type="entry name" value="Kinase-like_dom_sf"/>
</dbReference>
<dbReference type="FunFam" id="2.130.10.10:FF:000088">
    <property type="entry name" value="Hepatocyte growth factor receptor"/>
    <property type="match status" value="1"/>
</dbReference>
<evidence type="ECO:0000313" key="35">
    <source>
        <dbReference type="Ensembl" id="ENSRFEP00010028866.1"/>
    </source>
</evidence>
<feature type="disulfide bond" evidence="27">
    <location>
        <begin position="526"/>
        <end position="561"/>
    </location>
</feature>
<dbReference type="FunFam" id="2.60.40.10:FF:002708">
    <property type="entry name" value="Hepatocyte growth factor receptor"/>
    <property type="match status" value="1"/>
</dbReference>
<evidence type="ECO:0000259" key="33">
    <source>
        <dbReference type="PROSITE" id="PS50011"/>
    </source>
</evidence>
<dbReference type="InterPro" id="IPR036352">
    <property type="entry name" value="Semap_dom_sf"/>
</dbReference>
<evidence type="ECO:0000256" key="4">
    <source>
        <dbReference type="ARBA" id="ARBA00019839"/>
    </source>
</evidence>
<keyword evidence="12 26" id="KW-0067">ATP-binding</keyword>
<dbReference type="PROSITE" id="PS00107">
    <property type="entry name" value="PROTEIN_KINASE_ATP"/>
    <property type="match status" value="1"/>
</dbReference>
<feature type="signal peptide" evidence="32">
    <location>
        <begin position="1"/>
        <end position="24"/>
    </location>
</feature>
<feature type="modified residue" description="Phosphotyrosine; by autocatalysis" evidence="28">
    <location>
        <position position="1188"/>
    </location>
</feature>
<dbReference type="InterPro" id="IPR001245">
    <property type="entry name" value="Ser-Thr/Tyr_kinase_cat_dom"/>
</dbReference>
<feature type="modified residue" description="Phosphotyrosine; by autocatalysis" evidence="28">
    <location>
        <position position="1302"/>
    </location>
</feature>
<evidence type="ECO:0000256" key="8">
    <source>
        <dbReference type="ARBA" id="ARBA00022729"/>
    </source>
</evidence>
<dbReference type="Pfam" id="PF01403">
    <property type="entry name" value="Sema"/>
    <property type="match status" value="1"/>
</dbReference>
<evidence type="ECO:0000256" key="14">
    <source>
        <dbReference type="ARBA" id="ARBA00022989"/>
    </source>
</evidence>
<evidence type="ECO:0000256" key="13">
    <source>
        <dbReference type="ARBA" id="ARBA00022843"/>
    </source>
</evidence>
<dbReference type="FunFam" id="2.60.40.10:FF:000400">
    <property type="entry name" value="Hepatocyte growth factor receptor"/>
    <property type="match status" value="1"/>
</dbReference>
<dbReference type="GO" id="GO:0048513">
    <property type="term" value="P:animal organ development"/>
    <property type="evidence" value="ECO:0007669"/>
    <property type="project" value="UniProtKB-ARBA"/>
</dbReference>
<evidence type="ECO:0000256" key="28">
    <source>
        <dbReference type="PIRSR" id="PIRSR000617-4"/>
    </source>
</evidence>
<dbReference type="FunFam" id="1.10.510.10:FF:000093">
    <property type="entry name" value="Hepatocyte growth factor receptor"/>
    <property type="match status" value="1"/>
</dbReference>
<keyword evidence="9" id="KW-0677">Repeat</keyword>
<evidence type="ECO:0000256" key="27">
    <source>
        <dbReference type="PIRSR" id="PIRSR000617-3"/>
    </source>
</evidence>
<dbReference type="InterPro" id="IPR016201">
    <property type="entry name" value="PSI"/>
</dbReference>
<dbReference type="GeneTree" id="ENSGT00940000158022"/>
<dbReference type="InterPro" id="IPR013783">
    <property type="entry name" value="Ig-like_fold"/>
</dbReference>
<reference evidence="35" key="4">
    <citation type="submission" date="2025-08" db="UniProtKB">
        <authorList>
            <consortium name="Ensembl"/>
        </authorList>
    </citation>
    <scope>IDENTIFICATION</scope>
</reference>
<keyword evidence="17 27" id="KW-1015">Disulfide bond</keyword>
<dbReference type="PIRSF" id="PIRSF000617">
    <property type="entry name" value="TyrPK_HGF-R"/>
    <property type="match status" value="1"/>
</dbReference>
<dbReference type="Gene3D" id="2.60.40.10">
    <property type="entry name" value="Immunoglobulins"/>
    <property type="match status" value="3"/>
</dbReference>
<evidence type="ECO:0000256" key="3">
    <source>
        <dbReference type="ARBA" id="ARBA00011902"/>
    </source>
</evidence>
<feature type="disulfide bond" evidence="27">
    <location>
        <begin position="520"/>
        <end position="538"/>
    </location>
</feature>
<feature type="active site" description="Proton acceptor" evidence="25">
    <location>
        <position position="1157"/>
    </location>
</feature>
<keyword evidence="15 31" id="KW-0472">Membrane</keyword>
<dbReference type="FunFam" id="3.30.200.20:FF:000188">
    <property type="entry name" value="Hepatocyte growth factor receptor"/>
    <property type="match status" value="1"/>
</dbReference>
<comment type="subcellular location">
    <subcellularLocation>
        <location evidence="1">Membrane</location>
        <topology evidence="1">Single-pass type I membrane protein</topology>
    </subcellularLocation>
</comment>
<dbReference type="Gene3D" id="3.30.200.20">
    <property type="entry name" value="Phosphorylase Kinase, domain 1"/>
    <property type="match status" value="1"/>
</dbReference>
<dbReference type="InterPro" id="IPR008266">
    <property type="entry name" value="Tyr_kinase_AS"/>
</dbReference>
<keyword evidence="10 26" id="KW-0547">Nucleotide-binding</keyword>
<dbReference type="GO" id="GO:0007169">
    <property type="term" value="P:cell surface receptor protein tyrosine kinase signaling pathway"/>
    <property type="evidence" value="ECO:0007669"/>
    <property type="project" value="InterPro"/>
</dbReference>
<feature type="chain" id="PRO_5025590788" description="Hepatocyte growth factor receptor" evidence="32">
    <location>
        <begin position="25"/>
        <end position="1334"/>
    </location>
</feature>
<feature type="disulfide bond" evidence="27">
    <location>
        <begin position="541"/>
        <end position="551"/>
    </location>
</feature>
<dbReference type="SMART" id="SM00630">
    <property type="entry name" value="Sema"/>
    <property type="match status" value="1"/>
</dbReference>
<evidence type="ECO:0000256" key="9">
    <source>
        <dbReference type="ARBA" id="ARBA00022737"/>
    </source>
</evidence>
<dbReference type="FunFam" id="3.30.1680.10:FF:000006">
    <property type="entry name" value="Macrophage-stimulating 1 receptor b"/>
    <property type="match status" value="1"/>
</dbReference>
<dbReference type="PROSITE" id="PS50011">
    <property type="entry name" value="PROTEIN_KINASE_DOM"/>
    <property type="match status" value="1"/>
</dbReference>
<dbReference type="GO" id="GO:0048468">
    <property type="term" value="P:cell development"/>
    <property type="evidence" value="ECO:0007669"/>
    <property type="project" value="UniProtKB-ARBA"/>
</dbReference>
<evidence type="ECO:0000256" key="26">
    <source>
        <dbReference type="PIRSR" id="PIRSR000617-2"/>
    </source>
</evidence>
<evidence type="ECO:0000256" key="5">
    <source>
        <dbReference type="ARBA" id="ARBA00022553"/>
    </source>
</evidence>
<keyword evidence="36" id="KW-1185">Reference proteome</keyword>
<dbReference type="PRINTS" id="PR00109">
    <property type="entry name" value="TYRKINASE"/>
</dbReference>
<dbReference type="Pfam" id="PF07714">
    <property type="entry name" value="PK_Tyr_Ser-Thr"/>
    <property type="match status" value="1"/>
</dbReference>
<feature type="modified residue" description="Phosphotyrosine; by autocatalysis" evidence="28">
    <location>
        <position position="1187"/>
    </location>
</feature>
<protein>
    <recommendedName>
        <fullName evidence="4">Hepatocyte growth factor receptor</fullName>
        <ecNumber evidence="3">2.7.10.1</ecNumber>
    </recommendedName>
    <alternativeName>
        <fullName evidence="23">HGF/SF receptor</fullName>
    </alternativeName>
    <alternativeName>
        <fullName evidence="22">Proto-oncogene c-Met</fullName>
    </alternativeName>
    <alternativeName>
        <fullName evidence="20">Scatter factor receptor</fullName>
    </alternativeName>
    <alternativeName>
        <fullName evidence="21">Tyrosine-protein kinase Met</fullName>
    </alternativeName>
</protein>
<evidence type="ECO:0000256" key="17">
    <source>
        <dbReference type="ARBA" id="ARBA00023157"/>
    </source>
</evidence>
<accession>A0A671G1Q8</accession>
<dbReference type="CDD" id="cd01180">
    <property type="entry name" value="IPT_plexin_repeat1"/>
    <property type="match status" value="1"/>
</dbReference>
<dbReference type="Gene3D" id="1.10.510.10">
    <property type="entry name" value="Transferase(Phosphotransferase) domain 1"/>
    <property type="match status" value="1"/>
</dbReference>
<dbReference type="PANTHER" id="PTHR22625">
    <property type="entry name" value="PLEXIN"/>
    <property type="match status" value="1"/>
</dbReference>